<dbReference type="AlphaFoldDB" id="A0A923PQK9"/>
<dbReference type="EMBL" id="JACSIT010000114">
    <property type="protein sequence ID" value="MBC6994942.1"/>
    <property type="molecule type" value="Genomic_DNA"/>
</dbReference>
<keyword evidence="2" id="KW-1185">Reference proteome</keyword>
<sequence length="487" mass="56081">MRRKIWMGGGEGIDLAGYSQRGNATAPSIRLGARSLGVWCKKMQMIDALSNNLYHEINKLILLLFSYNLMHKMCKVLDSREFSFRKLRIMSFLWGISIASIFFSCNNSISGSRWVTSKLSKDVSLNKKDELGIRLDSTKVHPYLNQISAFKNYRKLVESDIRQQMNFQDFISEKSSLFYTNKNAILLLADNNNSATIDLENRVITFYYPNDTIEIEIKENKLYADDIYSLSAVLNSKTKDIVLYHRERNELAIFYDGDFKVIDKLEGVIPTSSSILNMDDHVIFSDNYSQESKNLYIYSKESQKVETLEYFSDRITMLNNDVDKRFFTVNLGCEIKLYSNELNLVSSFATGCYSLAGFRGISSAIQDSVGTILIPSIKDLLIYDFAKKKYSIITVDGFEISDGILLDEDTVVFGVWKSYSYEEQKEMTIKKDLKESYIIQYSIKDNKYTLLMEDCGISLFGYFDGKSLKCELQNDNFLRDQIQFTID</sequence>
<evidence type="ECO:0000313" key="2">
    <source>
        <dbReference type="Proteomes" id="UP000650081"/>
    </source>
</evidence>
<dbReference type="Proteomes" id="UP000650081">
    <property type="component" value="Unassembled WGS sequence"/>
</dbReference>
<organism evidence="1 2">
    <name type="scientific">Neolewinella lacunae</name>
    <dbReference type="NCBI Taxonomy" id="1517758"/>
    <lineage>
        <taxon>Bacteria</taxon>
        <taxon>Pseudomonadati</taxon>
        <taxon>Bacteroidota</taxon>
        <taxon>Saprospiria</taxon>
        <taxon>Saprospirales</taxon>
        <taxon>Lewinellaceae</taxon>
        <taxon>Neolewinella</taxon>
    </lineage>
</organism>
<gene>
    <name evidence="1" type="ORF">H9S92_12255</name>
</gene>
<proteinExistence type="predicted"/>
<reference evidence="1" key="1">
    <citation type="submission" date="2020-08" db="EMBL/GenBank/DDBJ databases">
        <title>Lewinella bacteria from marine environments.</title>
        <authorList>
            <person name="Zhong Y."/>
        </authorList>
    </citation>
    <scope>NUCLEOTIDE SEQUENCE</scope>
    <source>
        <strain evidence="1">KCTC 42187</strain>
    </source>
</reference>
<name>A0A923PQK9_9BACT</name>
<evidence type="ECO:0000313" key="1">
    <source>
        <dbReference type="EMBL" id="MBC6994942.1"/>
    </source>
</evidence>
<protein>
    <submittedName>
        <fullName evidence="1">Uncharacterized protein</fullName>
    </submittedName>
</protein>
<dbReference type="RefSeq" id="WP_187467002.1">
    <property type="nucleotide sequence ID" value="NZ_JACSIT010000114.1"/>
</dbReference>
<accession>A0A923PQK9</accession>
<comment type="caution">
    <text evidence="1">The sequence shown here is derived from an EMBL/GenBank/DDBJ whole genome shotgun (WGS) entry which is preliminary data.</text>
</comment>